<evidence type="ECO:0000313" key="6">
    <source>
        <dbReference type="Proteomes" id="UP000287865"/>
    </source>
</evidence>
<dbReference type="EMBL" id="PIPK01000010">
    <property type="protein sequence ID" value="RUO22755.1"/>
    <property type="molecule type" value="Genomic_DNA"/>
</dbReference>
<evidence type="ECO:0000313" key="4">
    <source>
        <dbReference type="EMBL" id="RUO22755.1"/>
    </source>
</evidence>
<evidence type="ECO:0000256" key="1">
    <source>
        <dbReference type="SAM" id="MobiDB-lite"/>
    </source>
</evidence>
<feature type="compositionally biased region" description="Polar residues" evidence="1">
    <location>
        <begin position="62"/>
        <end position="79"/>
    </location>
</feature>
<proteinExistence type="predicted"/>
<dbReference type="EMBL" id="QLMD01000010">
    <property type="protein sequence ID" value="RAJ95353.1"/>
    <property type="molecule type" value="Genomic_DNA"/>
</dbReference>
<evidence type="ECO:0000313" key="5">
    <source>
        <dbReference type="Proteomes" id="UP000249203"/>
    </source>
</evidence>
<organism evidence="3 5">
    <name type="scientific">Aliidiomarina maris</name>
    <dbReference type="NCBI Taxonomy" id="531312"/>
    <lineage>
        <taxon>Bacteria</taxon>
        <taxon>Pseudomonadati</taxon>
        <taxon>Pseudomonadota</taxon>
        <taxon>Gammaproteobacteria</taxon>
        <taxon>Alteromonadales</taxon>
        <taxon>Idiomarinaceae</taxon>
        <taxon>Aliidiomarina</taxon>
    </lineage>
</organism>
<comment type="caution">
    <text evidence="3">The sequence shown here is derived from an EMBL/GenBank/DDBJ whole genome shotgun (WGS) entry which is preliminary data.</text>
</comment>
<protein>
    <submittedName>
        <fullName evidence="3">Uncharacterized protein</fullName>
    </submittedName>
</protein>
<feature type="region of interest" description="Disordered" evidence="1">
    <location>
        <begin position="56"/>
        <end position="80"/>
    </location>
</feature>
<keyword evidence="6" id="KW-1185">Reference proteome</keyword>
<reference evidence="3 5" key="2">
    <citation type="submission" date="2018-06" db="EMBL/GenBank/DDBJ databases">
        <title>Genomic Encyclopedia of Type Strains, Phase III (KMG-III): the genomes of soil and plant-associated and newly described type strains.</title>
        <authorList>
            <person name="Whitman W."/>
        </authorList>
    </citation>
    <scope>NUCLEOTIDE SEQUENCE [LARGE SCALE GENOMIC DNA]</scope>
    <source>
        <strain evidence="3 5">CGMCC 1.15366</strain>
    </source>
</reference>
<dbReference type="Proteomes" id="UP000249203">
    <property type="component" value="Unassembled WGS sequence"/>
</dbReference>
<dbReference type="AlphaFoldDB" id="A0A327WSE7"/>
<accession>A0A327WSE7</accession>
<dbReference type="RefSeq" id="WP_111569869.1">
    <property type="nucleotide sequence ID" value="NZ_PIPK01000010.1"/>
</dbReference>
<feature type="transmembrane region" description="Helical" evidence="2">
    <location>
        <begin position="12"/>
        <end position="45"/>
    </location>
</feature>
<evidence type="ECO:0000313" key="3">
    <source>
        <dbReference type="EMBL" id="RAJ95353.1"/>
    </source>
</evidence>
<name>A0A327WSE7_9GAMM</name>
<keyword evidence="2" id="KW-0812">Transmembrane</keyword>
<evidence type="ECO:0000256" key="2">
    <source>
        <dbReference type="SAM" id="Phobius"/>
    </source>
</evidence>
<gene>
    <name evidence="3" type="ORF">B0I24_11035</name>
    <name evidence="4" type="ORF">CWE07_10855</name>
</gene>
<keyword evidence="2" id="KW-1133">Transmembrane helix</keyword>
<keyword evidence="2" id="KW-0472">Membrane</keyword>
<dbReference type="Proteomes" id="UP000287865">
    <property type="component" value="Unassembled WGS sequence"/>
</dbReference>
<sequence length="95" mass="10584">MKPSILQRVFALLLLLGMIALGVIVASGFLLLALLLVPLFLLRVYMHKRRLQKLMAERQAHTHSSNAPPHADSANQQQEGHVIEGEVLHKDVSKD</sequence>
<reference evidence="4 6" key="1">
    <citation type="journal article" date="2018" name="Front. Microbiol.">
        <title>Genome-Based Analysis Reveals the Taxonomy and Diversity of the Family Idiomarinaceae.</title>
        <authorList>
            <person name="Liu Y."/>
            <person name="Lai Q."/>
            <person name="Shao Z."/>
        </authorList>
    </citation>
    <scope>NUCLEOTIDE SEQUENCE [LARGE SCALE GENOMIC DNA]</scope>
    <source>
        <strain evidence="4 6">CF12-14</strain>
    </source>
</reference>